<dbReference type="SUPFAM" id="SSF51905">
    <property type="entry name" value="FAD/NAD(P)-binding domain"/>
    <property type="match status" value="1"/>
</dbReference>
<dbReference type="Gene3D" id="3.50.50.60">
    <property type="entry name" value="FAD/NAD(P)-binding domain"/>
    <property type="match status" value="2"/>
</dbReference>
<evidence type="ECO:0000259" key="1">
    <source>
        <dbReference type="Pfam" id="PF01494"/>
    </source>
</evidence>
<accession>A0A3A1Y6X3</accession>
<dbReference type="AlphaFoldDB" id="A0A3A1Y6X3"/>
<name>A0A3A1Y6X3_9GAMM</name>
<gene>
    <name evidence="2" type="ORF">CJP74_06185</name>
</gene>
<sequence>MESNHYDLVIVGGGASGLSLLLGLYPYLESGYIKSVLLIEKDQETKPLPGRSIALNQNTLNYFKGFNFGINNEQLNALNYLASNLKPIKNILVKNKGYSQSLLLEANQHHQDQFGGVIDLHILQEDLTNLAKILQQNLPAAKIDIWLGHQVCQTKINYQNKTRELLIKNEQQEFTVTTNLAVIANGAKFINGLERYNTTLKQVEHQQYGIIADVELSAPLNDLAIEYFTPHGPVAFLPKSDYQFCIVWCTNQQQNEQAILDNSIVINNLNEILEQIGDRELDNSVNRKFYHDQKLKLELPYPGHNNGNKYYIKSYSKMTSFPLNAQLQTKLNDVNLVYIGNAAHTLHPVSGQGFNLGLLSITSLLQAIANTQKLDNEQSFAQQANLIAQEYAHLHAPIANEVFNRTNLLATEFSERATFGKLIPNLGLYHLINYPFLQDLIVSPSLGYVNTNQLSLAYKILHYLQAI</sequence>
<dbReference type="GO" id="GO:0071949">
    <property type="term" value="F:FAD binding"/>
    <property type="evidence" value="ECO:0007669"/>
    <property type="project" value="InterPro"/>
</dbReference>
<evidence type="ECO:0000313" key="2">
    <source>
        <dbReference type="EMBL" id="RIY31867.1"/>
    </source>
</evidence>
<dbReference type="PANTHER" id="PTHR43876:SF8">
    <property type="entry name" value="2-OCTAPRENYL-6-METHOXYPHENOL HYDROXYLASE"/>
    <property type="match status" value="1"/>
</dbReference>
<dbReference type="RefSeq" id="WP_119497405.1">
    <property type="nucleotide sequence ID" value="NZ_NRJH01000052.1"/>
</dbReference>
<dbReference type="EMBL" id="NRJH01000052">
    <property type="protein sequence ID" value="RIY31867.1"/>
    <property type="molecule type" value="Genomic_DNA"/>
</dbReference>
<dbReference type="InterPro" id="IPR002938">
    <property type="entry name" value="FAD-bd"/>
</dbReference>
<dbReference type="InterPro" id="IPR051205">
    <property type="entry name" value="UbiH/COQ6_monooxygenase"/>
</dbReference>
<dbReference type="Pfam" id="PF01494">
    <property type="entry name" value="FAD_binding_3"/>
    <property type="match status" value="1"/>
</dbReference>
<dbReference type="InterPro" id="IPR036188">
    <property type="entry name" value="FAD/NAD-bd_sf"/>
</dbReference>
<proteinExistence type="predicted"/>
<protein>
    <recommendedName>
        <fullName evidence="1">FAD-binding domain-containing protein</fullName>
    </recommendedName>
</protein>
<keyword evidence="3" id="KW-1185">Reference proteome</keyword>
<feature type="domain" description="FAD-binding" evidence="1">
    <location>
        <begin position="7"/>
        <end position="263"/>
    </location>
</feature>
<dbReference type="PANTHER" id="PTHR43876">
    <property type="entry name" value="UBIQUINONE BIOSYNTHESIS MONOOXYGENASE COQ6, MITOCHONDRIAL"/>
    <property type="match status" value="1"/>
</dbReference>
<organism evidence="2 3">
    <name type="scientific">Psittacicella melopsittaci</name>
    <dbReference type="NCBI Taxonomy" id="2028576"/>
    <lineage>
        <taxon>Bacteria</taxon>
        <taxon>Pseudomonadati</taxon>
        <taxon>Pseudomonadota</taxon>
        <taxon>Gammaproteobacteria</taxon>
        <taxon>Pasteurellales</taxon>
        <taxon>Psittacicellaceae</taxon>
        <taxon>Psittacicella</taxon>
    </lineage>
</organism>
<dbReference type="GO" id="GO:0008681">
    <property type="term" value="F:2-octaprenyl-6-methoxyphenol hydroxylase activity"/>
    <property type="evidence" value="ECO:0007669"/>
    <property type="project" value="TreeGrafter"/>
</dbReference>
<dbReference type="Gene3D" id="3.30.9.10">
    <property type="entry name" value="D-Amino Acid Oxidase, subunit A, domain 2"/>
    <property type="match status" value="1"/>
</dbReference>
<dbReference type="PRINTS" id="PR00420">
    <property type="entry name" value="RNGMNOXGNASE"/>
</dbReference>
<reference evidence="2 3" key="1">
    <citation type="submission" date="2017-08" db="EMBL/GenBank/DDBJ databases">
        <title>Reclassification of Bisgaard taxon 37 and 44.</title>
        <authorList>
            <person name="Christensen H."/>
        </authorList>
    </citation>
    <scope>NUCLEOTIDE SEQUENCE [LARGE SCALE GENOMIC DNA]</scope>
    <source>
        <strain evidence="2 3">B96_4</strain>
    </source>
</reference>
<dbReference type="Proteomes" id="UP000266258">
    <property type="component" value="Unassembled WGS sequence"/>
</dbReference>
<comment type="caution">
    <text evidence="2">The sequence shown here is derived from an EMBL/GenBank/DDBJ whole genome shotgun (WGS) entry which is preliminary data.</text>
</comment>
<dbReference type="OrthoDB" id="9769565at2"/>
<evidence type="ECO:0000313" key="3">
    <source>
        <dbReference type="Proteomes" id="UP000266258"/>
    </source>
</evidence>